<dbReference type="GO" id="GO:0004519">
    <property type="term" value="F:endonuclease activity"/>
    <property type="evidence" value="ECO:0007669"/>
    <property type="project" value="UniProtKB-KW"/>
</dbReference>
<dbReference type="PANTHER" id="PTHR35400">
    <property type="entry name" value="SLR1083 PROTEIN"/>
    <property type="match status" value="1"/>
</dbReference>
<evidence type="ECO:0000313" key="3">
    <source>
        <dbReference type="Proteomes" id="UP000269154"/>
    </source>
</evidence>
<organism evidence="2 3">
    <name type="scientific">Okeania hirsuta</name>
    <dbReference type="NCBI Taxonomy" id="1458930"/>
    <lineage>
        <taxon>Bacteria</taxon>
        <taxon>Bacillati</taxon>
        <taxon>Cyanobacteriota</taxon>
        <taxon>Cyanophyceae</taxon>
        <taxon>Oscillatoriophycideae</taxon>
        <taxon>Oscillatoriales</taxon>
        <taxon>Microcoleaceae</taxon>
        <taxon>Okeania</taxon>
    </lineage>
</organism>
<dbReference type="Pfam" id="PF05685">
    <property type="entry name" value="Uma2"/>
    <property type="match status" value="1"/>
</dbReference>
<dbReference type="OrthoDB" id="509866at2"/>
<dbReference type="CDD" id="cd06260">
    <property type="entry name" value="DUF820-like"/>
    <property type="match status" value="1"/>
</dbReference>
<dbReference type="Gene3D" id="3.90.1570.10">
    <property type="entry name" value="tt1808, chain A"/>
    <property type="match status" value="1"/>
</dbReference>
<feature type="domain" description="Putative restriction endonuclease" evidence="1">
    <location>
        <begin position="1"/>
        <end position="140"/>
    </location>
</feature>
<dbReference type="InterPro" id="IPR011335">
    <property type="entry name" value="Restrct_endonuc-II-like"/>
</dbReference>
<gene>
    <name evidence="2" type="ORF">D5R40_18760</name>
</gene>
<reference evidence="2 3" key="1">
    <citation type="journal article" date="2018" name="ACS Chem. Biol.">
        <title>Ketoreductase domain dysfunction expands chemodiversity: malyngamide biosynthesis in the cyanobacterium Okeania hirsuta.</title>
        <authorList>
            <person name="Moss N.A."/>
            <person name="Leao T."/>
            <person name="Rankin M."/>
            <person name="McCullough T.M."/>
            <person name="Qu P."/>
            <person name="Korobeynikov A."/>
            <person name="Smith J.L."/>
            <person name="Gerwick L."/>
            <person name="Gerwick W.H."/>
        </authorList>
    </citation>
    <scope>NUCLEOTIDE SEQUENCE [LARGE SCALE GENOMIC DNA]</scope>
    <source>
        <strain evidence="2 3">PAB10Feb10-1</strain>
    </source>
</reference>
<keyword evidence="2" id="KW-0378">Hydrolase</keyword>
<dbReference type="RefSeq" id="WP_124142673.1">
    <property type="nucleotide sequence ID" value="NZ_CAWOKI010000223.1"/>
</dbReference>
<name>A0A3N6PA05_9CYAN</name>
<keyword evidence="2" id="KW-0255">Endonuclease</keyword>
<dbReference type="EMBL" id="RCBY01000112">
    <property type="protein sequence ID" value="RQH37012.1"/>
    <property type="molecule type" value="Genomic_DNA"/>
</dbReference>
<dbReference type="SUPFAM" id="SSF52980">
    <property type="entry name" value="Restriction endonuclease-like"/>
    <property type="match status" value="1"/>
</dbReference>
<sequence length="150" mass="17458">MIPEEPIHRFINHRAVKYLRYILGNLAEVMEAHPVTLVDSEPEPDIAIVRSPDTLYLDRHPYSEDIYCIIEIADSTLQKDLGTKKKLYANSGIEEYWVIDVAKKNLKVFRNLMNNEYQIEQNYQDGVIFFIAFPSVEISVQKIIGIDERD</sequence>
<dbReference type="PANTHER" id="PTHR35400:SF1">
    <property type="entry name" value="SLR1083 PROTEIN"/>
    <property type="match status" value="1"/>
</dbReference>
<protein>
    <submittedName>
        <fullName evidence="2">Uma2 family endonuclease</fullName>
    </submittedName>
</protein>
<dbReference type="InterPro" id="IPR012296">
    <property type="entry name" value="Nuclease_put_TT1808"/>
</dbReference>
<keyword evidence="3" id="KW-1185">Reference proteome</keyword>
<keyword evidence="2" id="KW-0540">Nuclease</keyword>
<accession>A0A3N6PA05</accession>
<evidence type="ECO:0000313" key="2">
    <source>
        <dbReference type="EMBL" id="RQH37012.1"/>
    </source>
</evidence>
<evidence type="ECO:0000259" key="1">
    <source>
        <dbReference type="Pfam" id="PF05685"/>
    </source>
</evidence>
<comment type="caution">
    <text evidence="2">The sequence shown here is derived from an EMBL/GenBank/DDBJ whole genome shotgun (WGS) entry which is preliminary data.</text>
</comment>
<dbReference type="InterPro" id="IPR008538">
    <property type="entry name" value="Uma2"/>
</dbReference>
<proteinExistence type="predicted"/>
<dbReference type="AlphaFoldDB" id="A0A3N6PA05"/>
<dbReference type="Proteomes" id="UP000269154">
    <property type="component" value="Unassembled WGS sequence"/>
</dbReference>